<evidence type="ECO:0000313" key="7">
    <source>
        <dbReference type="Proteomes" id="UP000663583"/>
    </source>
</evidence>
<reference evidence="6" key="1">
    <citation type="submission" date="2020-11" db="EMBL/GenBank/DDBJ databases">
        <title>Intraspecies plasmid and genomic variation of Mycobacterium kubicae revealed by the complete genome sequences of two clinical isolates.</title>
        <authorList>
            <person name="Hendrix J.R."/>
            <person name="Epperson L.E."/>
            <person name="Honda J.R."/>
            <person name="Strong M."/>
        </authorList>
    </citation>
    <scope>NUCLEOTIDE SEQUENCE</scope>
    <source>
        <strain evidence="6">JCM 13573</strain>
    </source>
</reference>
<accession>A0AAX1JI40</accession>
<evidence type="ECO:0000313" key="6">
    <source>
        <dbReference type="EMBL" id="QPI40211.1"/>
    </source>
</evidence>
<dbReference type="Gene3D" id="3.30.1120.10">
    <property type="match status" value="1"/>
</dbReference>
<protein>
    <submittedName>
        <fullName evidence="6">Arylsulfatase</fullName>
    </submittedName>
</protein>
<keyword evidence="4" id="KW-0106">Calcium</keyword>
<dbReference type="Pfam" id="PF00884">
    <property type="entry name" value="Sulfatase"/>
    <property type="match status" value="1"/>
</dbReference>
<dbReference type="Proteomes" id="UP000663583">
    <property type="component" value="Chromosome"/>
</dbReference>
<feature type="domain" description="Sulfatase N-terminal" evidence="5">
    <location>
        <begin position="31"/>
        <end position="442"/>
    </location>
</feature>
<dbReference type="CDD" id="cd16025">
    <property type="entry name" value="PAS_like"/>
    <property type="match status" value="1"/>
</dbReference>
<proteinExistence type="inferred from homology"/>
<evidence type="ECO:0000256" key="1">
    <source>
        <dbReference type="ARBA" id="ARBA00008779"/>
    </source>
</evidence>
<dbReference type="PANTHER" id="PTHR42693">
    <property type="entry name" value="ARYLSULFATASE FAMILY MEMBER"/>
    <property type="match status" value="1"/>
</dbReference>
<dbReference type="GO" id="GO:0004065">
    <property type="term" value="F:arylsulfatase activity"/>
    <property type="evidence" value="ECO:0007669"/>
    <property type="project" value="TreeGrafter"/>
</dbReference>
<organism evidence="6 7">
    <name type="scientific">Mycobacterium kubicae</name>
    <dbReference type="NCBI Taxonomy" id="120959"/>
    <lineage>
        <taxon>Bacteria</taxon>
        <taxon>Bacillati</taxon>
        <taxon>Actinomycetota</taxon>
        <taxon>Actinomycetes</taxon>
        <taxon>Mycobacteriales</taxon>
        <taxon>Mycobacteriaceae</taxon>
        <taxon>Mycobacterium</taxon>
        <taxon>Mycobacterium simiae complex</taxon>
    </lineage>
</organism>
<sequence length="564" mass="61286">MLISSVTSAPPAHGRFLPTSELTGCFTVTRPNFLVIVADDLGFSDIGAFGGEINTPNLDRLAYAGIRFTDFHSAPACSPTRAMLLTGTDHHVAGIGTMLEVAIPGFRGAPGYEGYLNDRVVALPELLRDAGYLTLMAGKWHLGATIETSPWARGFERSFALLPAGASHYGGAAGAGFSPVPTLYTEDDRFVTVGDDFYSSDFYTDTLLRYFRERSAEDDRPFFAYLPFQAPHWPLQAPTASIAAYRGRYDDGPDALREERLSALKRLGLCPPDVEAHPVVADGAPEWADMTADERARSARSMEVYAAMVDRMDWNIGRVIDFLSETGELDDTVVIFLSDNGAEGAIVEAMPLRGPQIAAQIEKHCDNSLDNLGGPTSYIWYGPRWAQAATAPSRLHKAFTTEGGIRVVGFVTWPGFKRQGEIGTAFTTVMDIAPTLLELAGVTHPGTSYRGREVASMRGSSLVKYLSGSAPQVHGADTGTGWELFGRRAIRQGNWKALFLPAPYGPGAWQLYDLSTDPGEIHDQAAVRTDKLAELVALWDSYVEDNGVILDPILVFDADLEAFE</sequence>
<dbReference type="PROSITE" id="PS00149">
    <property type="entry name" value="SULFATASE_2"/>
    <property type="match status" value="1"/>
</dbReference>
<dbReference type="GO" id="GO:0046872">
    <property type="term" value="F:metal ion binding"/>
    <property type="evidence" value="ECO:0007669"/>
    <property type="project" value="UniProtKB-KW"/>
</dbReference>
<dbReference type="SUPFAM" id="SSF53649">
    <property type="entry name" value="Alkaline phosphatase-like"/>
    <property type="match status" value="1"/>
</dbReference>
<keyword evidence="2" id="KW-0479">Metal-binding</keyword>
<dbReference type="EMBL" id="CP065047">
    <property type="protein sequence ID" value="QPI40211.1"/>
    <property type="molecule type" value="Genomic_DNA"/>
</dbReference>
<dbReference type="AlphaFoldDB" id="A0AAX1JI40"/>
<dbReference type="InterPro" id="IPR050738">
    <property type="entry name" value="Sulfatase"/>
</dbReference>
<keyword evidence="3" id="KW-0378">Hydrolase</keyword>
<evidence type="ECO:0000256" key="2">
    <source>
        <dbReference type="ARBA" id="ARBA00022723"/>
    </source>
</evidence>
<dbReference type="InterPro" id="IPR024607">
    <property type="entry name" value="Sulfatase_CS"/>
</dbReference>
<name>A0AAX1JI40_9MYCO</name>
<comment type="similarity">
    <text evidence="1">Belongs to the sulfatase family.</text>
</comment>
<evidence type="ECO:0000256" key="4">
    <source>
        <dbReference type="ARBA" id="ARBA00022837"/>
    </source>
</evidence>
<dbReference type="InterPro" id="IPR017850">
    <property type="entry name" value="Alkaline_phosphatase_core_sf"/>
</dbReference>
<dbReference type="Gene3D" id="3.40.720.10">
    <property type="entry name" value="Alkaline Phosphatase, subunit A"/>
    <property type="match status" value="1"/>
</dbReference>
<evidence type="ECO:0000259" key="5">
    <source>
        <dbReference type="Pfam" id="PF00884"/>
    </source>
</evidence>
<gene>
    <name evidence="6" type="ORF">I2456_12740</name>
</gene>
<dbReference type="InterPro" id="IPR000917">
    <property type="entry name" value="Sulfatase_N"/>
</dbReference>
<dbReference type="PANTHER" id="PTHR42693:SF33">
    <property type="entry name" value="ARYLSULFATASE"/>
    <property type="match status" value="1"/>
</dbReference>
<dbReference type="KEGG" id="mku:I2456_12740"/>
<evidence type="ECO:0000256" key="3">
    <source>
        <dbReference type="ARBA" id="ARBA00022801"/>
    </source>
</evidence>